<keyword evidence="3" id="KW-0862">Zinc</keyword>
<dbReference type="GO" id="GO:0008270">
    <property type="term" value="F:zinc ion binding"/>
    <property type="evidence" value="ECO:0007669"/>
    <property type="project" value="UniProtKB-KW"/>
</dbReference>
<organism evidence="7 8">
    <name type="scientific">Acyrthosiphon pisum</name>
    <name type="common">Pea aphid</name>
    <dbReference type="NCBI Taxonomy" id="7029"/>
    <lineage>
        <taxon>Eukaryota</taxon>
        <taxon>Metazoa</taxon>
        <taxon>Ecdysozoa</taxon>
        <taxon>Arthropoda</taxon>
        <taxon>Hexapoda</taxon>
        <taxon>Insecta</taxon>
        <taxon>Pterygota</taxon>
        <taxon>Neoptera</taxon>
        <taxon>Paraneoptera</taxon>
        <taxon>Hemiptera</taxon>
        <taxon>Sternorrhyncha</taxon>
        <taxon>Aphidomorpha</taxon>
        <taxon>Aphidoidea</taxon>
        <taxon>Aphididae</taxon>
        <taxon>Macrosiphini</taxon>
        <taxon>Acyrthosiphon</taxon>
    </lineage>
</organism>
<dbReference type="GeneID" id="107885230"/>
<dbReference type="PROSITE" id="PS50950">
    <property type="entry name" value="ZF_THAP"/>
    <property type="match status" value="1"/>
</dbReference>
<evidence type="ECO:0000259" key="6">
    <source>
        <dbReference type="PROSITE" id="PS50950"/>
    </source>
</evidence>
<keyword evidence="4 5" id="KW-0238">DNA-binding</keyword>
<proteinExistence type="predicted"/>
<keyword evidence="8" id="KW-1185">Reference proteome</keyword>
<dbReference type="GO" id="GO:0003677">
    <property type="term" value="F:DNA binding"/>
    <property type="evidence" value="ECO:0007669"/>
    <property type="project" value="UniProtKB-UniRule"/>
</dbReference>
<dbReference type="PANTHER" id="PTHR46927">
    <property type="entry name" value="AGAP005574-PA"/>
    <property type="match status" value="1"/>
</dbReference>
<dbReference type="OrthoDB" id="6608264at2759"/>
<dbReference type="PANTHER" id="PTHR46927:SF3">
    <property type="entry name" value="THAP-TYPE DOMAIN-CONTAINING PROTEIN"/>
    <property type="match status" value="1"/>
</dbReference>
<reference evidence="8" key="1">
    <citation type="submission" date="2010-06" db="EMBL/GenBank/DDBJ databases">
        <authorList>
            <person name="Jiang H."/>
            <person name="Abraham K."/>
            <person name="Ali S."/>
            <person name="Alsbrooks S.L."/>
            <person name="Anim B.N."/>
            <person name="Anosike U.S."/>
            <person name="Attaway T."/>
            <person name="Bandaranaike D.P."/>
            <person name="Battles P.K."/>
            <person name="Bell S.N."/>
            <person name="Bell A.V."/>
            <person name="Beltran B."/>
            <person name="Bickham C."/>
            <person name="Bustamante Y."/>
            <person name="Caleb T."/>
            <person name="Canada A."/>
            <person name="Cardenas V."/>
            <person name="Carter K."/>
            <person name="Chacko J."/>
            <person name="Chandrabose M.N."/>
            <person name="Chavez D."/>
            <person name="Chavez A."/>
            <person name="Chen L."/>
            <person name="Chu H.-S."/>
            <person name="Claassen K.J."/>
            <person name="Cockrell R."/>
            <person name="Collins M."/>
            <person name="Cooper J.A."/>
            <person name="Cree A."/>
            <person name="Curry S.M."/>
            <person name="Da Y."/>
            <person name="Dao M.D."/>
            <person name="Das B."/>
            <person name="Davila M.-L."/>
            <person name="Davy-Carroll L."/>
            <person name="Denson S."/>
            <person name="Dinh H."/>
            <person name="Ebong V.E."/>
            <person name="Edwards J.R."/>
            <person name="Egan A."/>
            <person name="El-Daye J."/>
            <person name="Escobedo L."/>
            <person name="Fernandez S."/>
            <person name="Fernando P.R."/>
            <person name="Flagg N."/>
            <person name="Forbes L.D."/>
            <person name="Fowler R.G."/>
            <person name="Fu Q."/>
            <person name="Gabisi R.A."/>
            <person name="Ganer J."/>
            <person name="Garbino Pronczuk A."/>
            <person name="Garcia R.M."/>
            <person name="Garner T."/>
            <person name="Garrett T.E."/>
            <person name="Gonzalez D.A."/>
            <person name="Hamid H."/>
            <person name="Hawkins E.S."/>
            <person name="Hirani K."/>
            <person name="Hogues M.E."/>
            <person name="Hollins B."/>
            <person name="Hsiao C.-H."/>
            <person name="Jabil R."/>
            <person name="James M.L."/>
            <person name="Jhangiani S.N."/>
            <person name="Johnson B."/>
            <person name="Johnson Q."/>
            <person name="Joshi V."/>
            <person name="Kalu J.B."/>
            <person name="Kam C."/>
            <person name="Kashfia A."/>
            <person name="Keebler J."/>
            <person name="Kisamo H."/>
            <person name="Kovar C.L."/>
            <person name="Lago L.A."/>
            <person name="Lai C.-Y."/>
            <person name="Laidlaw J."/>
            <person name="Lara F."/>
            <person name="Le T.-K."/>
            <person name="Lee S.L."/>
            <person name="Legall F.H."/>
            <person name="Lemon S.J."/>
            <person name="Lewis L.R."/>
            <person name="Li B."/>
            <person name="Liu Y."/>
            <person name="Liu Y.-S."/>
            <person name="Lopez J."/>
            <person name="Lozado R.J."/>
            <person name="Lu J."/>
            <person name="Madu R.C."/>
            <person name="Maheshwari M."/>
            <person name="Maheshwari R."/>
            <person name="Malloy K."/>
            <person name="Martinez E."/>
            <person name="Mathew T."/>
            <person name="Mercado I.C."/>
            <person name="Mercado C."/>
            <person name="Meyer B."/>
            <person name="Montgomery K."/>
            <person name="Morgan M.B."/>
            <person name="Munidasa M."/>
            <person name="Nazareth L.V."/>
            <person name="Nelson J."/>
            <person name="Ng B.M."/>
            <person name="Nguyen N.B."/>
            <person name="Nguyen P.Q."/>
            <person name="Nguyen T."/>
            <person name="Obregon M."/>
            <person name="Okwuonu G.O."/>
            <person name="Onwere C.G."/>
            <person name="Orozco G."/>
            <person name="Parra A."/>
            <person name="Patel S."/>
            <person name="Patil S."/>
            <person name="Perez A."/>
            <person name="Perez Y."/>
            <person name="Pham C."/>
            <person name="Primus E.L."/>
            <person name="Pu L.-L."/>
            <person name="Puazo M."/>
            <person name="Qin X."/>
            <person name="Quiroz J.B."/>
            <person name="Reese J."/>
            <person name="Richards S."/>
            <person name="Rives C.M."/>
            <person name="Robberts R."/>
            <person name="Ruiz S.J."/>
            <person name="Ruiz M.J."/>
            <person name="Santibanez J."/>
            <person name="Schneider B.W."/>
            <person name="Sisson I."/>
            <person name="Smith M."/>
            <person name="Sodergren E."/>
            <person name="Song X.-Z."/>
            <person name="Song B.B."/>
            <person name="Summersgill H."/>
            <person name="Thelus R."/>
            <person name="Thornton R.D."/>
            <person name="Trejos Z.Y."/>
            <person name="Usmani K."/>
            <person name="Vattathil S."/>
            <person name="Villasana D."/>
            <person name="Walker D.L."/>
            <person name="Wang S."/>
            <person name="Wang K."/>
            <person name="White C.S."/>
            <person name="Williams A.C."/>
            <person name="Williamson J."/>
            <person name="Wilson K."/>
            <person name="Woghiren I.O."/>
            <person name="Woodworth J.R."/>
            <person name="Worley K.C."/>
            <person name="Wright R.A."/>
            <person name="Wu W."/>
            <person name="Young L."/>
            <person name="Zhang L."/>
            <person name="Zhang J."/>
            <person name="Zhu Y."/>
            <person name="Muzny D.M."/>
            <person name="Weinstock G."/>
            <person name="Gibbs R.A."/>
        </authorList>
    </citation>
    <scope>NUCLEOTIDE SEQUENCE [LARGE SCALE GENOMIC DNA]</scope>
    <source>
        <strain evidence="8">LSR1</strain>
    </source>
</reference>
<feature type="domain" description="THAP-type" evidence="6">
    <location>
        <begin position="3"/>
        <end position="101"/>
    </location>
</feature>
<dbReference type="SUPFAM" id="SSF57716">
    <property type="entry name" value="Glucocorticoid receptor-like (DNA-binding domain)"/>
    <property type="match status" value="1"/>
</dbReference>
<dbReference type="InterPro" id="IPR052224">
    <property type="entry name" value="THAP_domain_protein"/>
</dbReference>
<dbReference type="InterPro" id="IPR006612">
    <property type="entry name" value="THAP_Znf"/>
</dbReference>
<dbReference type="SMART" id="SM00692">
    <property type="entry name" value="DM3"/>
    <property type="match status" value="1"/>
</dbReference>
<evidence type="ECO:0000256" key="2">
    <source>
        <dbReference type="ARBA" id="ARBA00022771"/>
    </source>
</evidence>
<evidence type="ECO:0000313" key="7">
    <source>
        <dbReference type="EnsemblMetazoa" id="XP_016664281.1"/>
    </source>
</evidence>
<accession>A0A8R2D6Y9</accession>
<dbReference type="Pfam" id="PF05485">
    <property type="entry name" value="THAP"/>
    <property type="match status" value="1"/>
</dbReference>
<reference evidence="7" key="2">
    <citation type="submission" date="2022-06" db="UniProtKB">
        <authorList>
            <consortium name="EnsemblMetazoa"/>
        </authorList>
    </citation>
    <scope>IDENTIFICATION</scope>
</reference>
<keyword evidence="2 5" id="KW-0863">Zinc-finger</keyword>
<dbReference type="SMART" id="SM00980">
    <property type="entry name" value="THAP"/>
    <property type="match status" value="1"/>
</dbReference>
<dbReference type="EnsemblMetazoa" id="XM_016808792.1">
    <property type="protein sequence ID" value="XP_016664281.1"/>
    <property type="gene ID" value="LOC107885230"/>
</dbReference>
<keyword evidence="1" id="KW-0479">Metal-binding</keyword>
<sequence length="168" mass="18840">MATPKSKGGSCCAVASCKNYSGKAKNTGRTDLSFHRFPKDDLLLKVWSNKCRRNDVWNPSKSFICSDHFKEDDYVRDLKSELLGYAPRVKILKTNATPSLNLPDGHDKCVSESGIQRQKRRETKIFRQAHDEIITLALNDNVPSSSTQHSECDLDPTQSLGLVTISRL</sequence>
<dbReference type="KEGG" id="api:107885230"/>
<evidence type="ECO:0000256" key="1">
    <source>
        <dbReference type="ARBA" id="ARBA00022723"/>
    </source>
</evidence>
<dbReference type="InterPro" id="IPR038441">
    <property type="entry name" value="THAP_Znf_sf"/>
</dbReference>
<dbReference type="Gene3D" id="6.20.210.20">
    <property type="entry name" value="THAP domain"/>
    <property type="match status" value="1"/>
</dbReference>
<dbReference type="RefSeq" id="XP_016664281.1">
    <property type="nucleotide sequence ID" value="XM_016808792.1"/>
</dbReference>
<dbReference type="Proteomes" id="UP000007819">
    <property type="component" value="Unassembled WGS sequence"/>
</dbReference>
<evidence type="ECO:0000256" key="5">
    <source>
        <dbReference type="PROSITE-ProRule" id="PRU00309"/>
    </source>
</evidence>
<protein>
    <recommendedName>
        <fullName evidence="6">THAP-type domain-containing protein</fullName>
    </recommendedName>
</protein>
<evidence type="ECO:0000256" key="4">
    <source>
        <dbReference type="ARBA" id="ARBA00023125"/>
    </source>
</evidence>
<name>A0A8R2D6Y9_ACYPI</name>
<evidence type="ECO:0000313" key="8">
    <source>
        <dbReference type="Proteomes" id="UP000007819"/>
    </source>
</evidence>
<dbReference type="AlphaFoldDB" id="A0A8R2D6Y9"/>
<evidence type="ECO:0000256" key="3">
    <source>
        <dbReference type="ARBA" id="ARBA00022833"/>
    </source>
</evidence>